<evidence type="ECO:0000313" key="11">
    <source>
        <dbReference type="Proteomes" id="UP000268658"/>
    </source>
</evidence>
<dbReference type="Pfam" id="PF00795">
    <property type="entry name" value="CN_hydrolase"/>
    <property type="match status" value="1"/>
</dbReference>
<comment type="similarity">
    <text evidence="2 7 8">In the C-terminal section; belongs to the NAD synthetase family.</text>
</comment>
<dbReference type="NCBIfam" id="NF002730">
    <property type="entry name" value="PRK02628.1"/>
    <property type="match status" value="1"/>
</dbReference>
<feature type="binding site" evidence="7">
    <location>
        <position position="267"/>
    </location>
    <ligand>
        <name>L-glutamine</name>
        <dbReference type="ChEBI" id="CHEBI:58359"/>
    </ligand>
</feature>
<dbReference type="Gene3D" id="3.40.50.620">
    <property type="entry name" value="HUPs"/>
    <property type="match status" value="1"/>
</dbReference>
<dbReference type="SUPFAM" id="SSF52402">
    <property type="entry name" value="Adenine nucleotide alpha hydrolases-like"/>
    <property type="match status" value="1"/>
</dbReference>
<dbReference type="HAMAP" id="MF_02090">
    <property type="entry name" value="NadE_glutamine_dep"/>
    <property type="match status" value="1"/>
</dbReference>
<dbReference type="InterPro" id="IPR022310">
    <property type="entry name" value="NAD/GMP_synthase"/>
</dbReference>
<dbReference type="InterPro" id="IPR041856">
    <property type="entry name" value="NAD+_synth_C"/>
</dbReference>
<feature type="binding site" evidence="7">
    <location>
        <position position="721"/>
    </location>
    <ligand>
        <name>deamido-NAD(+)</name>
        <dbReference type="ChEBI" id="CHEBI:58437"/>
        <note>ligand shared between two neighboring subunits</note>
    </ligand>
</feature>
<dbReference type="PROSITE" id="PS50263">
    <property type="entry name" value="CN_HYDROLASE"/>
    <property type="match status" value="1"/>
</dbReference>
<evidence type="ECO:0000313" key="10">
    <source>
        <dbReference type="EMBL" id="VEI18091.1"/>
    </source>
</evidence>
<dbReference type="PANTHER" id="PTHR23090:SF9">
    <property type="entry name" value="GLUTAMINE-DEPENDENT NAD(+) SYNTHETASE"/>
    <property type="match status" value="1"/>
</dbReference>
<dbReference type="InterPro" id="IPR003694">
    <property type="entry name" value="NAD_synthase"/>
</dbReference>
<feature type="binding site" evidence="7">
    <location>
        <position position="542"/>
    </location>
    <ligand>
        <name>deamido-NAD(+)</name>
        <dbReference type="ChEBI" id="CHEBI:58437"/>
        <note>ligand shared between two neighboring subunits</note>
    </ligand>
</feature>
<evidence type="ECO:0000259" key="9">
    <source>
        <dbReference type="PROSITE" id="PS50263"/>
    </source>
</evidence>
<dbReference type="SUPFAM" id="SSF56317">
    <property type="entry name" value="Carbon-nitrogen hydrolase"/>
    <property type="match status" value="1"/>
</dbReference>
<sequence length="771" mass="82059">MTETVNAPVNAPGSAAVSRPAADIEFLSAYDQGFARVAAVTLPVVPVNPAANAAAIIEQARALADDGVCLAAFPELCLTGYAIDDLLLSDVLLSDVLAAIETLRAASADLLPALVVGAPLRLGDRLYNCALVIQGGRVRGVAPKSYLPTYREFYEKRHFAPGDALPAGVEDIELPGVRSDVGDVSDAVDSGSDGDVGDVSTAAPARPVARVPFGANLLFEVDDVPGLVFHVEVCEDMWVPVPPSSLAALAGATVLVNISGSPITVGRAEDRELLARSSSARGLAAYVYAAAGQGESSTDLAWDGQTLVYENGELLGSTERFPDGPRATVVDVDIEGLRAERLRQGTFADNARTLSAPGAGVPVRATTFTDPAAFRRIAIGGADLTVPRTDIGLRRRVDRFPFVPDDPARLAQDCYEAYNIQVAALVQRLGAIGNPKIVIGVSGGLDSTHALIVAARAMDRLGRPRSDIHAITMPGFATSAGTRRNAEDLAVGLGCTFEELDIRATATQMLTEMGHPYGEYARTGVLPDGVSERDLYDVTFENVQAGLRTDFLFRIANHRGGIVLGTGDLSELALGWCTFGVGDQMAHYGVNAGIPKTLIQHLIRWVVAEELFDDAVGRTLLSILDTEISPELVPAEAGGAIQSTQAKIGPYALQDFTLWHVLRRGSRPSRIAFLAQRAWSDATAGDWPEGLPQAEKVAYDLPEIRRWLELFHRRFFTNQFKRSTLPNGPKVVAGGSLSPRGDWRMPSDAAATAWLAELERNVPSGTPTDES</sequence>
<feature type="active site" description="Nucleophile; for glutaminase activity" evidence="7">
    <location>
        <position position="234"/>
    </location>
</feature>
<gene>
    <name evidence="7 10" type="primary">nadE</name>
    <name evidence="10" type="ORF">NCTC10951_02527</name>
</gene>
<feature type="binding site" evidence="7">
    <location>
        <position position="150"/>
    </location>
    <ligand>
        <name>L-glutamine</name>
        <dbReference type="ChEBI" id="CHEBI:58359"/>
    </ligand>
</feature>
<accession>A0A3S4VC77</accession>
<dbReference type="Gene3D" id="3.60.110.10">
    <property type="entry name" value="Carbon-nitrogen hydrolase"/>
    <property type="match status" value="1"/>
</dbReference>
<evidence type="ECO:0000256" key="7">
    <source>
        <dbReference type="HAMAP-Rule" id="MF_02090"/>
    </source>
</evidence>
<dbReference type="Proteomes" id="UP000268658">
    <property type="component" value="Chromosome"/>
</dbReference>
<keyword evidence="6 7" id="KW-0520">NAD</keyword>
<evidence type="ECO:0000256" key="2">
    <source>
        <dbReference type="ARBA" id="ARBA00007145"/>
    </source>
</evidence>
<feature type="binding site" evidence="7">
    <location>
        <position position="566"/>
    </location>
    <ligand>
        <name>ATP</name>
        <dbReference type="ChEBI" id="CHEBI:30616"/>
    </ligand>
</feature>
<feature type="domain" description="CN hydrolase" evidence="9">
    <location>
        <begin position="35"/>
        <end position="336"/>
    </location>
</feature>
<evidence type="ECO:0000256" key="6">
    <source>
        <dbReference type="ARBA" id="ARBA00023027"/>
    </source>
</evidence>
<dbReference type="KEGG" id="avc:NCTC10951_02527"/>
<dbReference type="GO" id="GO:0009435">
    <property type="term" value="P:NAD+ biosynthetic process"/>
    <property type="evidence" value="ECO:0007669"/>
    <property type="project" value="UniProtKB-UniRule"/>
</dbReference>
<keyword evidence="3 7" id="KW-0436">Ligase</keyword>
<dbReference type="EMBL" id="LR134477">
    <property type="protein sequence ID" value="VEI18091.1"/>
    <property type="molecule type" value="Genomic_DNA"/>
</dbReference>
<evidence type="ECO:0000256" key="8">
    <source>
        <dbReference type="PIRNR" id="PIRNR006630"/>
    </source>
</evidence>
<feature type="binding site" evidence="7">
    <location>
        <begin position="576"/>
        <end position="579"/>
    </location>
    <ligand>
        <name>deamido-NAD(+)</name>
        <dbReference type="ChEBI" id="CHEBI:58437"/>
        <note>ligand shared between two neighboring subunits</note>
    </ligand>
</feature>
<feature type="binding site" evidence="7">
    <location>
        <position position="571"/>
    </location>
    <ligand>
        <name>deamido-NAD(+)</name>
        <dbReference type="ChEBI" id="CHEBI:58437"/>
        <note>ligand shared between two neighboring subunits</note>
    </ligand>
</feature>
<dbReference type="GO" id="GO:0005524">
    <property type="term" value="F:ATP binding"/>
    <property type="evidence" value="ECO:0007669"/>
    <property type="project" value="UniProtKB-UniRule"/>
</dbReference>
<dbReference type="GO" id="GO:0005737">
    <property type="term" value="C:cytoplasm"/>
    <property type="evidence" value="ECO:0007669"/>
    <property type="project" value="InterPro"/>
</dbReference>
<name>A0A3S4VC77_ACTVI</name>
<dbReference type="AlphaFoldDB" id="A0A3S4VC77"/>
<keyword evidence="5 7" id="KW-0067">ATP-binding</keyword>
<dbReference type="GO" id="GO:0008795">
    <property type="term" value="F:NAD+ synthase activity"/>
    <property type="evidence" value="ECO:0007669"/>
    <property type="project" value="UniProtKB-UniRule"/>
</dbReference>
<feature type="active site" description="Proton acceptor; for glutaminase activity" evidence="7">
    <location>
        <position position="75"/>
    </location>
</feature>
<dbReference type="FunFam" id="3.40.50.620:FF:000155">
    <property type="entry name" value="Glutamine-dependent NAD(+) synthetase"/>
    <property type="match status" value="1"/>
</dbReference>
<comment type="pathway">
    <text evidence="1 7 8">Cofactor biosynthesis; NAD(+) biosynthesis; NAD(+) from deamido-NAD(+) (L-Gln route): step 1/1.</text>
</comment>
<dbReference type="InterPro" id="IPR014729">
    <property type="entry name" value="Rossmann-like_a/b/a_fold"/>
</dbReference>
<dbReference type="RefSeq" id="WP_408608549.1">
    <property type="nucleotide sequence ID" value="NZ_JASPER010000008.1"/>
</dbReference>
<proteinExistence type="inferred from homology"/>
<dbReference type="UniPathway" id="UPA00253">
    <property type="reaction ID" value="UER00334"/>
</dbReference>
<dbReference type="Gene3D" id="1.10.10.1140">
    <property type="entry name" value="Glutamine-dependent NAD+ synthetase, C-terminal domain"/>
    <property type="match status" value="1"/>
</dbReference>
<dbReference type="InterPro" id="IPR003010">
    <property type="entry name" value="C-N_Hydrolase"/>
</dbReference>
<dbReference type="PIRSF" id="PIRSF006630">
    <property type="entry name" value="NADS_GAT"/>
    <property type="match status" value="1"/>
</dbReference>
<keyword evidence="4 7" id="KW-0547">Nucleotide-binding</keyword>
<dbReference type="CDD" id="cd07570">
    <property type="entry name" value="GAT_Gln-NAD-synth"/>
    <property type="match status" value="1"/>
</dbReference>
<feature type="binding site" evidence="7">
    <location>
        <begin position="440"/>
        <end position="447"/>
    </location>
    <ligand>
        <name>ATP</name>
        <dbReference type="ChEBI" id="CHEBI:30616"/>
    </ligand>
</feature>
<evidence type="ECO:0000256" key="4">
    <source>
        <dbReference type="ARBA" id="ARBA00022741"/>
    </source>
</evidence>
<dbReference type="Pfam" id="PF02540">
    <property type="entry name" value="NAD_synthase"/>
    <property type="match status" value="1"/>
</dbReference>
<organism evidence="10 11">
    <name type="scientific">Actinomyces viscosus</name>
    <dbReference type="NCBI Taxonomy" id="1656"/>
    <lineage>
        <taxon>Bacteria</taxon>
        <taxon>Bacillati</taxon>
        <taxon>Actinomycetota</taxon>
        <taxon>Actinomycetes</taxon>
        <taxon>Actinomycetales</taxon>
        <taxon>Actinomycetaceae</taxon>
        <taxon>Actinomyces</taxon>
    </lineage>
</organism>
<dbReference type="CDD" id="cd00553">
    <property type="entry name" value="NAD_synthase"/>
    <property type="match status" value="1"/>
</dbReference>
<feature type="active site" description="For glutaminase activity" evidence="7">
    <location>
        <position position="144"/>
    </location>
</feature>
<dbReference type="InterPro" id="IPR036526">
    <property type="entry name" value="C-N_Hydrolase_sf"/>
</dbReference>
<comment type="function">
    <text evidence="7">Catalyzes the ATP-dependent amidation of deamido-NAD to form NAD. Uses L-glutamine as a nitrogen source.</text>
</comment>
<dbReference type="GO" id="GO:0003952">
    <property type="term" value="F:NAD+ synthase (glutamine-hydrolyzing) activity"/>
    <property type="evidence" value="ECO:0007669"/>
    <property type="project" value="UniProtKB-UniRule"/>
</dbReference>
<dbReference type="FunFam" id="1.10.10.1140:FF:000001">
    <property type="entry name" value="Glutamine-dependent NAD(+) synthetase"/>
    <property type="match status" value="1"/>
</dbReference>
<dbReference type="GO" id="GO:0004359">
    <property type="term" value="F:glutaminase activity"/>
    <property type="evidence" value="ECO:0007669"/>
    <property type="project" value="InterPro"/>
</dbReference>
<feature type="binding site" evidence="7">
    <location>
        <position position="261"/>
    </location>
    <ligand>
        <name>L-glutamine</name>
        <dbReference type="ChEBI" id="CHEBI:58359"/>
    </ligand>
</feature>
<protein>
    <recommendedName>
        <fullName evidence="7 8">Glutamine-dependent NAD(+) synthetase</fullName>
        <ecNumber evidence="7 8">6.3.5.1</ecNumber>
    </recommendedName>
    <alternativeName>
        <fullName evidence="7 8">NAD(+) synthase [glutamine-hydrolyzing]</fullName>
    </alternativeName>
</protein>
<comment type="catalytic activity">
    <reaction evidence="7 8">
        <text>deamido-NAD(+) + L-glutamine + ATP + H2O = L-glutamate + AMP + diphosphate + NAD(+) + H(+)</text>
        <dbReference type="Rhea" id="RHEA:24384"/>
        <dbReference type="ChEBI" id="CHEBI:15377"/>
        <dbReference type="ChEBI" id="CHEBI:15378"/>
        <dbReference type="ChEBI" id="CHEBI:29985"/>
        <dbReference type="ChEBI" id="CHEBI:30616"/>
        <dbReference type="ChEBI" id="CHEBI:33019"/>
        <dbReference type="ChEBI" id="CHEBI:57540"/>
        <dbReference type="ChEBI" id="CHEBI:58359"/>
        <dbReference type="ChEBI" id="CHEBI:58437"/>
        <dbReference type="ChEBI" id="CHEBI:456215"/>
        <dbReference type="EC" id="6.3.5.1"/>
    </reaction>
</comment>
<evidence type="ECO:0000256" key="3">
    <source>
        <dbReference type="ARBA" id="ARBA00022598"/>
    </source>
</evidence>
<evidence type="ECO:0000256" key="1">
    <source>
        <dbReference type="ARBA" id="ARBA00005188"/>
    </source>
</evidence>
<reference evidence="10 11" key="1">
    <citation type="submission" date="2018-12" db="EMBL/GenBank/DDBJ databases">
        <authorList>
            <consortium name="Pathogen Informatics"/>
        </authorList>
    </citation>
    <scope>NUCLEOTIDE SEQUENCE [LARGE SCALE GENOMIC DNA]</scope>
    <source>
        <strain evidence="10 11">NCTC10951</strain>
    </source>
</reference>
<dbReference type="EC" id="6.3.5.1" evidence="7 8"/>
<dbReference type="PANTHER" id="PTHR23090">
    <property type="entry name" value="NH 3 /GLUTAMINE-DEPENDENT NAD + SYNTHETASE"/>
    <property type="match status" value="1"/>
</dbReference>
<dbReference type="InterPro" id="IPR014445">
    <property type="entry name" value="Gln-dep_NAD_synthase"/>
</dbReference>
<evidence type="ECO:0000256" key="5">
    <source>
        <dbReference type="ARBA" id="ARBA00022840"/>
    </source>
</evidence>